<dbReference type="AlphaFoldDB" id="A0AAD0RJ05"/>
<keyword evidence="1" id="KW-0472">Membrane</keyword>
<proteinExistence type="predicted"/>
<evidence type="ECO:0000256" key="1">
    <source>
        <dbReference type="SAM" id="Phobius"/>
    </source>
</evidence>
<dbReference type="EMBL" id="CP031761">
    <property type="protein sequence ID" value="AXR02679.1"/>
    <property type="molecule type" value="Genomic_DNA"/>
</dbReference>
<gene>
    <name evidence="2" type="ORF">D0511_11860</name>
</gene>
<reference evidence="2 3" key="1">
    <citation type="submission" date="2018-08" db="EMBL/GenBank/DDBJ databases">
        <title>Whole Genome Sequences of Two Pseudoalteromonas piscicida Strains, DE1-A and DE2-A, which Exhibit Strong Antibacterial Activity against Vibrio vulnificus.</title>
        <authorList>
            <person name="Richards G.P."/>
            <person name="Needleman D.S."/>
            <person name="Watson M.A."/>
            <person name="Polson S.W."/>
        </authorList>
    </citation>
    <scope>NUCLEOTIDE SEQUENCE [LARGE SCALE GENOMIC DNA]</scope>
    <source>
        <strain evidence="2 3">DE2-A</strain>
    </source>
</reference>
<sequence length="83" mass="9771">MLLIMSLIWTLFPWAFGLLNFQQKHSEFLYKIGRMGWWLLVSIHPIFAICFWVFELSLSTVVSSLLVMHFLFGITFARNVSTQ</sequence>
<keyword evidence="1" id="KW-1133">Transmembrane helix</keyword>
<dbReference type="Proteomes" id="UP000258102">
    <property type="component" value="Chromosome 1"/>
</dbReference>
<organism evidence="2 3">
    <name type="scientific">Pseudoalteromonas piscicida</name>
    <dbReference type="NCBI Taxonomy" id="43662"/>
    <lineage>
        <taxon>Bacteria</taxon>
        <taxon>Pseudomonadati</taxon>
        <taxon>Pseudomonadota</taxon>
        <taxon>Gammaproteobacteria</taxon>
        <taxon>Alteromonadales</taxon>
        <taxon>Pseudoalteromonadaceae</taxon>
        <taxon>Pseudoalteromonas</taxon>
    </lineage>
</organism>
<name>A0AAD0RJ05_PSEO7</name>
<keyword evidence="1" id="KW-0812">Transmembrane</keyword>
<evidence type="ECO:0000313" key="2">
    <source>
        <dbReference type="EMBL" id="AXR02679.1"/>
    </source>
</evidence>
<feature type="transmembrane region" description="Helical" evidence="1">
    <location>
        <begin position="35"/>
        <end position="54"/>
    </location>
</feature>
<feature type="transmembrane region" description="Helical" evidence="1">
    <location>
        <begin position="60"/>
        <end position="77"/>
    </location>
</feature>
<feature type="transmembrane region" description="Helical" evidence="1">
    <location>
        <begin position="6"/>
        <end position="23"/>
    </location>
</feature>
<protein>
    <submittedName>
        <fullName evidence="2">Uncharacterized protein</fullName>
    </submittedName>
</protein>
<accession>A0AAD0RJ05</accession>
<evidence type="ECO:0000313" key="3">
    <source>
        <dbReference type="Proteomes" id="UP000258102"/>
    </source>
</evidence>